<name>F8E095_CORRG</name>
<evidence type="ECO:0000259" key="3">
    <source>
        <dbReference type="Pfam" id="PF12089"/>
    </source>
</evidence>
<evidence type="ECO:0000256" key="2">
    <source>
        <dbReference type="SAM" id="Phobius"/>
    </source>
</evidence>
<feature type="domain" description="DUF3566" evidence="3">
    <location>
        <begin position="103"/>
        <end position="205"/>
    </location>
</feature>
<evidence type="ECO:0000256" key="1">
    <source>
        <dbReference type="SAM" id="MobiDB-lite"/>
    </source>
</evidence>
<dbReference type="OrthoDB" id="3240216at2"/>
<sequence>MAKNNPKPQVSNNQVSNNAVPNPGNPSQGKPSPQVGNPSQPNQPVQPLQPQSNQGATVPPAGNGGQSGVSEKPKQQSGVRSRFEKTKSALTADRAEGLQENYLTHIDPVSAFKVGFVFNLAIFAIWVVAMVLLWIVLNVAGVWDRLNSLAGDLADGQFSAGLYFGVVFGLGLFELVIFTLLAPVAAIVFNSAASFFGGVRIGLAENRTTTAGTNSTSN</sequence>
<evidence type="ECO:0000313" key="5">
    <source>
        <dbReference type="Proteomes" id="UP000000492"/>
    </source>
</evidence>
<accession>F8E095</accession>
<keyword evidence="2" id="KW-0812">Transmembrane</keyword>
<keyword evidence="2" id="KW-0472">Membrane</keyword>
<dbReference type="EMBL" id="CP002857">
    <property type="protein sequence ID" value="AEI08371.1"/>
    <property type="molecule type" value="Genomic_DNA"/>
</dbReference>
<proteinExistence type="predicted"/>
<protein>
    <recommendedName>
        <fullName evidence="3">DUF3566 domain-containing protein</fullName>
    </recommendedName>
</protein>
<dbReference type="AlphaFoldDB" id="F8E095"/>
<feature type="region of interest" description="Disordered" evidence="1">
    <location>
        <begin position="1"/>
        <end position="86"/>
    </location>
</feature>
<reference evidence="4 5" key="1">
    <citation type="journal article" date="2012" name="BMC Genomics">
        <title>Complete genome sequence, lifestyle, and multi-drug resistance of the human pathogen Corynebacterium resistens DSM 45100 isolated from blood samples of a leukemia patient.</title>
        <authorList>
            <person name="Schroder J."/>
            <person name="Maus I."/>
            <person name="Meyer K."/>
            <person name="Wordemann S."/>
            <person name="Blom J."/>
            <person name="Jaenicke S."/>
            <person name="Schneider J."/>
            <person name="Trost E."/>
            <person name="Tauch A."/>
        </authorList>
    </citation>
    <scope>NUCLEOTIDE SEQUENCE [LARGE SCALE GENOMIC DNA]</scope>
    <source>
        <strain evidence="5">DSM 45100 / JCM 12819 / CCUG 50093 / GTC 2026 / SICGH 158</strain>
    </source>
</reference>
<evidence type="ECO:0000313" key="4">
    <source>
        <dbReference type="EMBL" id="AEI08371.1"/>
    </source>
</evidence>
<keyword evidence="5" id="KW-1185">Reference proteome</keyword>
<keyword evidence="2" id="KW-1133">Transmembrane helix</keyword>
<dbReference type="STRING" id="662755.CRES_0008"/>
<feature type="transmembrane region" description="Helical" evidence="2">
    <location>
        <begin position="163"/>
        <end position="189"/>
    </location>
</feature>
<feature type="compositionally biased region" description="Low complexity" evidence="1">
    <location>
        <begin position="8"/>
        <end position="22"/>
    </location>
</feature>
<dbReference type="KEGG" id="crd:CRES_0008"/>
<dbReference type="InterPro" id="IPR021949">
    <property type="entry name" value="DUF3566_TM"/>
</dbReference>
<gene>
    <name evidence="4" type="ordered locus">CRES_0008</name>
</gene>
<dbReference type="Pfam" id="PF12089">
    <property type="entry name" value="DUF3566"/>
    <property type="match status" value="1"/>
</dbReference>
<feature type="transmembrane region" description="Helical" evidence="2">
    <location>
        <begin position="116"/>
        <end position="143"/>
    </location>
</feature>
<dbReference type="RefSeq" id="WP_013887405.1">
    <property type="nucleotide sequence ID" value="NC_015673.1"/>
</dbReference>
<organism evidence="4 5">
    <name type="scientific">Corynebacterium resistens (strain DSM 45100 / JCM 12819 / GTC 2026 / SICGH 158)</name>
    <dbReference type="NCBI Taxonomy" id="662755"/>
    <lineage>
        <taxon>Bacteria</taxon>
        <taxon>Bacillati</taxon>
        <taxon>Actinomycetota</taxon>
        <taxon>Actinomycetes</taxon>
        <taxon>Mycobacteriales</taxon>
        <taxon>Corynebacteriaceae</taxon>
        <taxon>Corynebacterium</taxon>
    </lineage>
</organism>
<feature type="compositionally biased region" description="Low complexity" evidence="1">
    <location>
        <begin position="31"/>
        <end position="54"/>
    </location>
</feature>
<dbReference type="HOGENOM" id="CLU_1265184_0_0_11"/>
<dbReference type="Proteomes" id="UP000000492">
    <property type="component" value="Chromosome"/>
</dbReference>